<evidence type="ECO:0000313" key="2">
    <source>
        <dbReference type="EMBL" id="QAY67507.1"/>
    </source>
</evidence>
<protein>
    <submittedName>
        <fullName evidence="2">Uncharacterized protein</fullName>
    </submittedName>
</protein>
<accession>A0A4P6F321</accession>
<dbReference type="AlphaFoldDB" id="A0A4P6F321"/>
<dbReference type="OrthoDB" id="2736619at2"/>
<proteinExistence type="predicted"/>
<dbReference type="EMBL" id="CP035492">
    <property type="protein sequence ID" value="QAY67507.1"/>
    <property type="molecule type" value="Genomic_DNA"/>
</dbReference>
<keyword evidence="3" id="KW-1185">Reference proteome</keyword>
<feature type="region of interest" description="Disordered" evidence="1">
    <location>
        <begin position="63"/>
        <end position="101"/>
    </location>
</feature>
<gene>
    <name evidence="2" type="ORF">ET464_15045</name>
</gene>
<dbReference type="KEGG" id="pprt:ET464_15045"/>
<organism evidence="2 3">
    <name type="scientific">Paenibacillus protaetiae</name>
    <dbReference type="NCBI Taxonomy" id="2509456"/>
    <lineage>
        <taxon>Bacteria</taxon>
        <taxon>Bacillati</taxon>
        <taxon>Bacillota</taxon>
        <taxon>Bacilli</taxon>
        <taxon>Bacillales</taxon>
        <taxon>Paenibacillaceae</taxon>
        <taxon>Paenibacillus</taxon>
    </lineage>
</organism>
<sequence length="101" mass="11023">MAQKKSNINIFLIFSHNKIIHVEQRAEGGAQINRNVGATATQGGQNAIFGRTANKYSQFANGNGRSGIAGKKNDEQGGQESKKVKKTIIKGASKPWIKRKR</sequence>
<reference evidence="2 3" key="1">
    <citation type="submission" date="2019-01" db="EMBL/GenBank/DDBJ databases">
        <title>Genome sequencing of strain FW100M-2.</title>
        <authorList>
            <person name="Heo J."/>
            <person name="Kim S.-J."/>
            <person name="Kim J.-S."/>
            <person name="Hong S.-B."/>
            <person name="Kwon S.-W."/>
        </authorList>
    </citation>
    <scope>NUCLEOTIDE SEQUENCE [LARGE SCALE GENOMIC DNA]</scope>
    <source>
        <strain evidence="2 3">FW100M-2</strain>
    </source>
</reference>
<dbReference type="Proteomes" id="UP000293568">
    <property type="component" value="Chromosome"/>
</dbReference>
<dbReference type="RefSeq" id="WP_129442226.1">
    <property type="nucleotide sequence ID" value="NZ_CP035492.1"/>
</dbReference>
<evidence type="ECO:0000256" key="1">
    <source>
        <dbReference type="SAM" id="MobiDB-lite"/>
    </source>
</evidence>
<evidence type="ECO:0000313" key="3">
    <source>
        <dbReference type="Proteomes" id="UP000293568"/>
    </source>
</evidence>
<name>A0A4P6F321_9BACL</name>